<organism evidence="7 8">
    <name type="scientific">Pogona vitticeps</name>
    <name type="common">central bearded dragon</name>
    <dbReference type="NCBI Taxonomy" id="103695"/>
    <lineage>
        <taxon>Eukaryota</taxon>
        <taxon>Metazoa</taxon>
        <taxon>Chordata</taxon>
        <taxon>Craniata</taxon>
        <taxon>Vertebrata</taxon>
        <taxon>Euteleostomi</taxon>
        <taxon>Lepidosauria</taxon>
        <taxon>Squamata</taxon>
        <taxon>Bifurcata</taxon>
        <taxon>Unidentata</taxon>
        <taxon>Episquamata</taxon>
        <taxon>Toxicofera</taxon>
        <taxon>Iguania</taxon>
        <taxon>Acrodonta</taxon>
        <taxon>Agamidae</taxon>
        <taxon>Amphibolurinae</taxon>
        <taxon>Pogona</taxon>
    </lineage>
</organism>
<dbReference type="Proteomes" id="UP001652642">
    <property type="component" value="Chromosome 4"/>
</dbReference>
<dbReference type="InterPro" id="IPR020846">
    <property type="entry name" value="MFS_dom"/>
</dbReference>
<dbReference type="GeneID" id="110088218"/>
<comment type="subcellular location">
    <subcellularLocation>
        <location evidence="1">Membrane</location>
        <topology evidence="1">Multi-pass membrane protein</topology>
    </subcellularLocation>
</comment>
<evidence type="ECO:0000256" key="3">
    <source>
        <dbReference type="ARBA" id="ARBA00022989"/>
    </source>
</evidence>
<dbReference type="InterPro" id="IPR045263">
    <property type="entry name" value="GLUT"/>
</dbReference>
<feature type="domain" description="Major facilitator superfamily (MFS) profile" evidence="6">
    <location>
        <begin position="1"/>
        <end position="180"/>
    </location>
</feature>
<dbReference type="InterPro" id="IPR005829">
    <property type="entry name" value="Sugar_transporter_CS"/>
</dbReference>
<keyword evidence="3 5" id="KW-1133">Transmembrane helix</keyword>
<evidence type="ECO:0000256" key="1">
    <source>
        <dbReference type="ARBA" id="ARBA00004141"/>
    </source>
</evidence>
<dbReference type="SUPFAM" id="SSF103473">
    <property type="entry name" value="MFS general substrate transporter"/>
    <property type="match status" value="1"/>
</dbReference>
<feature type="transmembrane region" description="Helical" evidence="5">
    <location>
        <begin position="59"/>
        <end position="79"/>
    </location>
</feature>
<dbReference type="KEGG" id="pvt:110088218"/>
<feature type="transmembrane region" description="Helical" evidence="5">
    <location>
        <begin position="127"/>
        <end position="149"/>
    </location>
</feature>
<name>A0A6J0V655_9SAUR</name>
<dbReference type="GO" id="GO:1990539">
    <property type="term" value="P:fructose import across plasma membrane"/>
    <property type="evidence" value="ECO:0007669"/>
    <property type="project" value="UniProtKB-ARBA"/>
</dbReference>
<dbReference type="GO" id="GO:0042383">
    <property type="term" value="C:sarcolemma"/>
    <property type="evidence" value="ECO:0007669"/>
    <property type="project" value="UniProtKB-SubCell"/>
</dbReference>
<dbReference type="GO" id="GO:0046323">
    <property type="term" value="P:D-glucose import"/>
    <property type="evidence" value="ECO:0007669"/>
    <property type="project" value="TreeGrafter"/>
</dbReference>
<keyword evidence="2 5" id="KW-0812">Transmembrane</keyword>
<evidence type="ECO:0000256" key="4">
    <source>
        <dbReference type="ARBA" id="ARBA00023136"/>
    </source>
</evidence>
<evidence type="ECO:0000313" key="7">
    <source>
        <dbReference type="Proteomes" id="UP001652642"/>
    </source>
</evidence>
<accession>A0A6J0V655</accession>
<dbReference type="GO" id="GO:0070837">
    <property type="term" value="P:dehydroascorbic acid transport"/>
    <property type="evidence" value="ECO:0007669"/>
    <property type="project" value="TreeGrafter"/>
</dbReference>
<dbReference type="InParanoid" id="A0A6J0V655"/>
<dbReference type="PROSITE" id="PS50850">
    <property type="entry name" value="MFS"/>
    <property type="match status" value="1"/>
</dbReference>
<evidence type="ECO:0000256" key="5">
    <source>
        <dbReference type="SAM" id="Phobius"/>
    </source>
</evidence>
<dbReference type="GO" id="GO:0005353">
    <property type="term" value="F:fructose transmembrane transporter activity"/>
    <property type="evidence" value="ECO:0007669"/>
    <property type="project" value="UniProtKB-ARBA"/>
</dbReference>
<feature type="transmembrane region" description="Helical" evidence="5">
    <location>
        <begin position="30"/>
        <end position="52"/>
    </location>
</feature>
<proteinExistence type="predicted"/>
<dbReference type="PANTHER" id="PTHR23503:SF32">
    <property type="entry name" value="SOLUTE CARRIER FAMILY 2, FACILITATED GLUCOSE TRANSPORTER MEMBER 5"/>
    <property type="match status" value="1"/>
</dbReference>
<keyword evidence="7" id="KW-1185">Reference proteome</keyword>
<dbReference type="Pfam" id="PF00083">
    <property type="entry name" value="Sugar_tr"/>
    <property type="match status" value="1"/>
</dbReference>
<dbReference type="Gene3D" id="1.20.1250.20">
    <property type="entry name" value="MFS general substrate transporter like domains"/>
    <property type="match status" value="1"/>
</dbReference>
<sequence length="207" mass="23075">MAGQQLSGINAAYYYTERIYMSTKVGADNVRYIAIASTAVLCISISLAVTLADSMGRRFLLLIGFGICSIICILITMTLEMQDTIPEMTYVSTILVDTFLFGHTLGPGPVPPVLTVELFLQSARSSAFVIAGFLQWLLNFFTGVSFYYIETRIGPYSFLIFWPICVATFSYVFKMVPETKDRTFLDVRRIMAIHTARKIQVQAPAGK</sequence>
<evidence type="ECO:0000256" key="2">
    <source>
        <dbReference type="ARBA" id="ARBA00022692"/>
    </source>
</evidence>
<dbReference type="InterPro" id="IPR036259">
    <property type="entry name" value="MFS_trans_sf"/>
</dbReference>
<dbReference type="PROSITE" id="PS00216">
    <property type="entry name" value="SUGAR_TRANSPORT_1"/>
    <property type="match status" value="1"/>
</dbReference>
<dbReference type="RefSeq" id="XP_020666054.2">
    <property type="nucleotide sequence ID" value="XM_020810395.2"/>
</dbReference>
<dbReference type="AlphaFoldDB" id="A0A6J0V655"/>
<feature type="transmembrane region" description="Helical" evidence="5">
    <location>
        <begin position="155"/>
        <end position="173"/>
    </location>
</feature>
<feature type="transmembrane region" description="Helical" evidence="5">
    <location>
        <begin position="99"/>
        <end position="120"/>
    </location>
</feature>
<gene>
    <name evidence="8" type="primary">LOC110088218</name>
</gene>
<dbReference type="GO" id="GO:0055056">
    <property type="term" value="F:D-glucose transmembrane transporter activity"/>
    <property type="evidence" value="ECO:0007669"/>
    <property type="project" value="TreeGrafter"/>
</dbReference>
<dbReference type="OrthoDB" id="4540492at2759"/>
<dbReference type="PANTHER" id="PTHR23503">
    <property type="entry name" value="SOLUTE CARRIER FAMILY 2"/>
    <property type="match status" value="1"/>
</dbReference>
<reference evidence="8" key="1">
    <citation type="submission" date="2025-08" db="UniProtKB">
        <authorList>
            <consortium name="RefSeq"/>
        </authorList>
    </citation>
    <scope>IDENTIFICATION</scope>
</reference>
<protein>
    <submittedName>
        <fullName evidence="8">Solute carrier family 2, facilitated glucose transporter member 5-like</fullName>
    </submittedName>
</protein>
<evidence type="ECO:0000313" key="8">
    <source>
        <dbReference type="RefSeq" id="XP_020666054.2"/>
    </source>
</evidence>
<evidence type="ECO:0000259" key="6">
    <source>
        <dbReference type="PROSITE" id="PS50850"/>
    </source>
</evidence>
<keyword evidence="4 5" id="KW-0472">Membrane</keyword>
<dbReference type="InterPro" id="IPR005828">
    <property type="entry name" value="MFS_sugar_transport-like"/>
</dbReference>